<comment type="caution">
    <text evidence="2">The sequence shown here is derived from an EMBL/GenBank/DDBJ whole genome shotgun (WGS) entry which is preliminary data.</text>
</comment>
<evidence type="ECO:0000313" key="2">
    <source>
        <dbReference type="EMBL" id="MDP9923067.1"/>
    </source>
</evidence>
<gene>
    <name evidence="2" type="ORF">J2W25_002088</name>
</gene>
<evidence type="ECO:0000256" key="1">
    <source>
        <dbReference type="SAM" id="SignalP"/>
    </source>
</evidence>
<dbReference type="Proteomes" id="UP001244295">
    <property type="component" value="Unassembled WGS sequence"/>
</dbReference>
<organism evidence="2 3">
    <name type="scientific">Variovorax boronicumulans</name>
    <dbReference type="NCBI Taxonomy" id="436515"/>
    <lineage>
        <taxon>Bacteria</taxon>
        <taxon>Pseudomonadati</taxon>
        <taxon>Pseudomonadota</taxon>
        <taxon>Betaproteobacteria</taxon>
        <taxon>Burkholderiales</taxon>
        <taxon>Comamonadaceae</taxon>
        <taxon>Variovorax</taxon>
    </lineage>
</organism>
<proteinExistence type="predicted"/>
<dbReference type="RefSeq" id="WP_307636610.1">
    <property type="nucleotide sequence ID" value="NZ_JAUSRR010000003.1"/>
</dbReference>
<keyword evidence="1" id="KW-0732">Signal</keyword>
<sequence length="171" mass="19123">MNFLLKFSMLMAAAALSGCGSALWHPWIDKQVAGASISKQEASLKPIKMVRPSASAPAKHARWWGYWQGWYGYDKETDMKIVFARIEADEAVIQYAWATDSKALSTVLRGRFVGDEVQVQLTTGGYLSMRLRPNGSEMEVVRRTGYSGVALDYYGLLTRQPEPALEKPTNR</sequence>
<evidence type="ECO:0008006" key="4">
    <source>
        <dbReference type="Google" id="ProtNLM"/>
    </source>
</evidence>
<feature type="chain" id="PRO_5043925303" description="Lipoprotein" evidence="1">
    <location>
        <begin position="23"/>
        <end position="171"/>
    </location>
</feature>
<dbReference type="PROSITE" id="PS51257">
    <property type="entry name" value="PROKAR_LIPOPROTEIN"/>
    <property type="match status" value="1"/>
</dbReference>
<accession>A0AAW8DUS2</accession>
<name>A0AAW8DUS2_9BURK</name>
<protein>
    <recommendedName>
        <fullName evidence="4">Lipoprotein</fullName>
    </recommendedName>
</protein>
<dbReference type="AlphaFoldDB" id="A0AAW8DUS2"/>
<dbReference type="EMBL" id="JAUSRR010000003">
    <property type="protein sequence ID" value="MDP9923067.1"/>
    <property type="molecule type" value="Genomic_DNA"/>
</dbReference>
<reference evidence="2" key="1">
    <citation type="submission" date="2023-07" db="EMBL/GenBank/DDBJ databases">
        <title>Sorghum-associated microbial communities from plants grown in Nebraska, USA.</title>
        <authorList>
            <person name="Schachtman D."/>
        </authorList>
    </citation>
    <scope>NUCLEOTIDE SEQUENCE</scope>
    <source>
        <strain evidence="2">DS2795</strain>
    </source>
</reference>
<evidence type="ECO:0000313" key="3">
    <source>
        <dbReference type="Proteomes" id="UP001244295"/>
    </source>
</evidence>
<feature type="signal peptide" evidence="1">
    <location>
        <begin position="1"/>
        <end position="22"/>
    </location>
</feature>